<dbReference type="RefSeq" id="WP_075249979.1">
    <property type="nucleotide sequence ID" value="NZ_MSGO01000042.1"/>
</dbReference>
<evidence type="ECO:0000313" key="1">
    <source>
        <dbReference type="EMBL" id="OLL14074.1"/>
    </source>
</evidence>
<protein>
    <submittedName>
        <fullName evidence="1">Tubulin-like protein</fullName>
    </submittedName>
</protein>
<proteinExistence type="predicted"/>
<evidence type="ECO:0000313" key="2">
    <source>
        <dbReference type="Proteomes" id="UP000185736"/>
    </source>
</evidence>
<dbReference type="Proteomes" id="UP000185736">
    <property type="component" value="Unassembled WGS sequence"/>
</dbReference>
<dbReference type="Pfam" id="PF13809">
    <property type="entry name" value="Tubulin_2"/>
    <property type="match status" value="1"/>
</dbReference>
<name>A0A1Q8HZ10_9ACTO</name>
<gene>
    <name evidence="1" type="ORF">BKH32_10430</name>
</gene>
<dbReference type="AlphaFoldDB" id="A0A1Q8HZ10"/>
<organism evidence="1 2">
    <name type="scientific">Actinomyces oris</name>
    <dbReference type="NCBI Taxonomy" id="544580"/>
    <lineage>
        <taxon>Bacteria</taxon>
        <taxon>Bacillati</taxon>
        <taxon>Actinomycetota</taxon>
        <taxon>Actinomycetes</taxon>
        <taxon>Actinomycetales</taxon>
        <taxon>Actinomycetaceae</taxon>
        <taxon>Actinomyces</taxon>
    </lineage>
</organism>
<reference evidence="1 2" key="1">
    <citation type="submission" date="2016-12" db="EMBL/GenBank/DDBJ databases">
        <title>Genomic comparison of strains in the 'Actinomyces naeslundii' group.</title>
        <authorList>
            <person name="Mughal S.R."/>
            <person name="Do T."/>
            <person name="Gilbert S.C."/>
            <person name="Witherden E.A."/>
            <person name="Didelot X."/>
            <person name="Beighton D."/>
        </authorList>
    </citation>
    <scope>NUCLEOTIDE SEQUENCE [LARGE SCALE GENOMIC DNA]</scope>
    <source>
        <strain evidence="1 2">S64C</strain>
    </source>
</reference>
<dbReference type="InterPro" id="IPR025904">
    <property type="entry name" value="Tubulin-like"/>
</dbReference>
<accession>A0A1Q8HZ10</accession>
<comment type="caution">
    <text evidence="1">The sequence shown here is derived from an EMBL/GenBank/DDBJ whole genome shotgun (WGS) entry which is preliminary data.</text>
</comment>
<sequence>MHKVLVVGCGGSGARTLSYMLDQLHADLAVHGIDEVPGCWQFLNVDTPLQEEQGEAVASVSRQGGSYVACGVANGEYRVVDEALTQSVQRNGSQGLRQLATWMPRRPKDVAFPVTVGAGQFRGIGRLLVLTRLRDISQAVQSALARMVSPRSQEQAALVSQAVPGAGPAPDTTAPPLVLVVSSMAGGSGASMTLDVCRLIAGVNSTPAIDPQLISVFLYTAEAFASVPAHMRSGMPGNTLAMLGEIVAAQAGADGAAAMLDQRLYETLGLTNRAGRAFKRVTPIGLRAGGSGAVFGDGTTEGVFRGMGRGLARYISSSAFDDYVSYDIANQVSIPGRDMTSWGVDPTDTAWGSFGYASLSTGRDRYAEYAAQRIARRTVDHSLDGFRLVGDTTGDTQRLADLWAHRQDSELNSLGLPSSSGAPVLAGSSAVDQATIDWFLSDTASSTVNKSVLGGHAKDAVKAVLAQRPQAEGMPVTEWADGMNRWLITSKESALVSELERASLNYALKRVEEMSDRLVATTRQAIADLGLPYALYLLGRLRQPGGVLDTLIPRVSAMEHLAPQHPLSFPDSLLNQLRGMGKAVLGGAGLGEVTGKLESELQQSAFHWLSARTAAHLATAMRDMMTSAVKPLEDVLDDARKVLVDARAVRASQQGIADVATDVYSAWPQEPQPGQADGSIVPQRFATAHNEVVLMPVEQYPGRFEEHIADAVGGERDFHQAYSRTVQEVISGTWEQGAGDKPPEDLLTVTTAWVPAGLQGATGSALPTPARYELRLRPSEVLGRARAFVARRGEAFEVFCSQSLRSFLTDETVGEHERSQRSQAVLAGLKRTLEMARPLVEISTETYRSLHNGDTPALAYTFSPIPLRNQSVAQDFLDYLDQESTIDRELVHDRVDKALGDEDVARIDVFGSYPRTLPVAYSGLLRSVCESWDRALGSAGARDAFWRFRRARPLSGGLPLGDAERLTMVRGWWMATLAGGIERAPWGGHSDTQPVRVWDTEEQEWVAFPAPMLTPPSRMITANAWLPAVLESSLLAYLRVGEDGLQAFRPWRVLRRWADASVNEPQIAFGVTTPVDEAVSTLLGRGQVDGLTPAAGIDQLADPELRREKLLSYCDVILGDLEQNYLPGPGKADEPGHFTNYRRRSLVETTPLTIDLAQDMYDELSRVRGVVASVPPASELGASPTSFGSGIEY</sequence>
<dbReference type="EMBL" id="MSGO01000042">
    <property type="protein sequence ID" value="OLL14074.1"/>
    <property type="molecule type" value="Genomic_DNA"/>
</dbReference>